<dbReference type="SUPFAM" id="SSF55681">
    <property type="entry name" value="Class II aaRS and biotin synthetases"/>
    <property type="match status" value="1"/>
</dbReference>
<feature type="coiled-coil region" evidence="15">
    <location>
        <begin position="76"/>
        <end position="103"/>
    </location>
</feature>
<dbReference type="PANTHER" id="PTHR43697">
    <property type="entry name" value="SERYL-TRNA SYNTHETASE"/>
    <property type="match status" value="1"/>
</dbReference>
<evidence type="ECO:0000256" key="13">
    <source>
        <dbReference type="PIRSR" id="PIRSR001529-1"/>
    </source>
</evidence>
<evidence type="ECO:0000256" key="4">
    <source>
        <dbReference type="ARBA" id="ARBA00022490"/>
    </source>
</evidence>
<keyword evidence="6 12" id="KW-0547">Nucleotide-binding</keyword>
<keyword evidence="4 12" id="KW-0963">Cytoplasm</keyword>
<dbReference type="GO" id="GO:0005737">
    <property type="term" value="C:cytoplasm"/>
    <property type="evidence" value="ECO:0007669"/>
    <property type="project" value="UniProtKB-SubCell"/>
</dbReference>
<evidence type="ECO:0000256" key="1">
    <source>
        <dbReference type="ARBA" id="ARBA00004496"/>
    </source>
</evidence>
<dbReference type="PROSITE" id="PS50862">
    <property type="entry name" value="AA_TRNA_LIGASE_II"/>
    <property type="match status" value="1"/>
</dbReference>
<feature type="domain" description="Aminoacyl-transfer RNA synthetases class-II family profile" evidence="16">
    <location>
        <begin position="170"/>
        <end position="410"/>
    </location>
</feature>
<comment type="catalytic activity">
    <reaction evidence="10 12">
        <text>tRNA(Sec) + L-serine + ATP = L-seryl-tRNA(Sec) + AMP + diphosphate + H(+)</text>
        <dbReference type="Rhea" id="RHEA:42580"/>
        <dbReference type="Rhea" id="RHEA-COMP:9742"/>
        <dbReference type="Rhea" id="RHEA-COMP:10128"/>
        <dbReference type="ChEBI" id="CHEBI:15378"/>
        <dbReference type="ChEBI" id="CHEBI:30616"/>
        <dbReference type="ChEBI" id="CHEBI:33019"/>
        <dbReference type="ChEBI" id="CHEBI:33384"/>
        <dbReference type="ChEBI" id="CHEBI:78442"/>
        <dbReference type="ChEBI" id="CHEBI:78533"/>
        <dbReference type="ChEBI" id="CHEBI:456215"/>
        <dbReference type="EC" id="6.1.1.11"/>
    </reaction>
</comment>
<comment type="subunit">
    <text evidence="12">Homodimer. The tRNA molecule binds across the dimer.</text>
</comment>
<evidence type="ECO:0000256" key="7">
    <source>
        <dbReference type="ARBA" id="ARBA00022840"/>
    </source>
</evidence>
<reference evidence="17" key="1">
    <citation type="journal article" date="2014" name="Int. J. Syst. Evol. Microbiol.">
        <title>Complete genome sequence of Corynebacterium casei LMG S-19264T (=DSM 44701T), isolated from a smear-ripened cheese.</title>
        <authorList>
            <consortium name="US DOE Joint Genome Institute (JGI-PGF)"/>
            <person name="Walter F."/>
            <person name="Albersmeier A."/>
            <person name="Kalinowski J."/>
            <person name="Ruckert C."/>
        </authorList>
    </citation>
    <scope>NUCLEOTIDE SEQUENCE</scope>
    <source>
        <strain evidence="17">JCM 18487</strain>
    </source>
</reference>
<feature type="binding site" evidence="13">
    <location>
        <position position="383"/>
    </location>
    <ligand>
        <name>L-serine</name>
        <dbReference type="ChEBI" id="CHEBI:33384"/>
    </ligand>
</feature>
<evidence type="ECO:0000256" key="3">
    <source>
        <dbReference type="ARBA" id="ARBA00010728"/>
    </source>
</evidence>
<organism evidence="17 18">
    <name type="scientific">Alicyclobacillus cellulosilyticus</name>
    <dbReference type="NCBI Taxonomy" id="1003997"/>
    <lineage>
        <taxon>Bacteria</taxon>
        <taxon>Bacillati</taxon>
        <taxon>Bacillota</taxon>
        <taxon>Bacilli</taxon>
        <taxon>Bacillales</taxon>
        <taxon>Alicyclobacillaceae</taxon>
        <taxon>Alicyclobacillus</taxon>
    </lineage>
</organism>
<dbReference type="Proteomes" id="UP000637695">
    <property type="component" value="Unassembled WGS sequence"/>
</dbReference>
<comment type="function">
    <text evidence="12">Catalyzes the attachment of serine to tRNA(Ser). Is also able to aminoacylate tRNA(Sec) with serine, to form the misacylated tRNA L-seryl-tRNA(Sec), which will be further converted into selenocysteinyl-tRNA(Sec).</text>
</comment>
<comment type="similarity">
    <text evidence="3 12">Belongs to the class-II aminoacyl-tRNA synthetase family. Type-1 seryl-tRNA synthetase subfamily.</text>
</comment>
<feature type="binding site" evidence="13">
    <location>
        <position position="231"/>
    </location>
    <ligand>
        <name>L-serine</name>
        <dbReference type="ChEBI" id="CHEBI:33384"/>
    </ligand>
</feature>
<feature type="binding site" evidence="12 14">
    <location>
        <begin position="349"/>
        <end position="352"/>
    </location>
    <ligand>
        <name>ATP</name>
        <dbReference type="ChEBI" id="CHEBI:30616"/>
    </ligand>
</feature>
<evidence type="ECO:0000256" key="12">
    <source>
        <dbReference type="HAMAP-Rule" id="MF_00176"/>
    </source>
</evidence>
<dbReference type="GO" id="GO:0016260">
    <property type="term" value="P:selenocysteine biosynthetic process"/>
    <property type="evidence" value="ECO:0007669"/>
    <property type="project" value="UniProtKB-UniRule"/>
</dbReference>
<evidence type="ECO:0000259" key="16">
    <source>
        <dbReference type="PROSITE" id="PS50862"/>
    </source>
</evidence>
<dbReference type="HAMAP" id="MF_00176">
    <property type="entry name" value="Ser_tRNA_synth_type1"/>
    <property type="match status" value="1"/>
</dbReference>
<dbReference type="PRINTS" id="PR00981">
    <property type="entry name" value="TRNASYNTHSER"/>
</dbReference>
<dbReference type="RefSeq" id="WP_188882214.1">
    <property type="nucleotide sequence ID" value="NZ_BMOY01000021.1"/>
</dbReference>
<evidence type="ECO:0000256" key="9">
    <source>
        <dbReference type="ARBA" id="ARBA00023146"/>
    </source>
</evidence>
<dbReference type="InterPro" id="IPR002317">
    <property type="entry name" value="Ser-tRNA-ligase_type_1"/>
</dbReference>
<keyword evidence="5 12" id="KW-0436">Ligase</keyword>
<dbReference type="GO" id="GO:0016740">
    <property type="term" value="F:transferase activity"/>
    <property type="evidence" value="ECO:0007669"/>
    <property type="project" value="UniProtKB-ARBA"/>
</dbReference>
<comment type="subcellular location">
    <subcellularLocation>
        <location evidence="1 12">Cytoplasm</location>
    </subcellularLocation>
</comment>
<protein>
    <recommendedName>
        <fullName evidence="12">Serine--tRNA ligase</fullName>
        <ecNumber evidence="12">6.1.1.11</ecNumber>
    </recommendedName>
    <alternativeName>
        <fullName evidence="12">Seryl-tRNA synthetase</fullName>
        <shortName evidence="12">SerRS</shortName>
    </alternativeName>
    <alternativeName>
        <fullName evidence="12">Seryl-tRNA(Ser/Sec) synthetase</fullName>
    </alternativeName>
</protein>
<dbReference type="Pfam" id="PF02403">
    <property type="entry name" value="Seryl_tRNA_N"/>
    <property type="match status" value="1"/>
</dbReference>
<dbReference type="GO" id="GO:0005524">
    <property type="term" value="F:ATP binding"/>
    <property type="evidence" value="ECO:0007669"/>
    <property type="project" value="UniProtKB-UniRule"/>
</dbReference>
<dbReference type="InterPro" id="IPR010978">
    <property type="entry name" value="tRNA-bd_arm"/>
</dbReference>
<dbReference type="InterPro" id="IPR015866">
    <property type="entry name" value="Ser-tRNA-synth_1_N"/>
</dbReference>
<proteinExistence type="inferred from homology"/>
<feature type="binding site" evidence="12 13">
    <location>
        <position position="285"/>
    </location>
    <ligand>
        <name>L-serine</name>
        <dbReference type="ChEBI" id="CHEBI:33384"/>
    </ligand>
</feature>
<comment type="catalytic activity">
    <reaction evidence="11 12">
        <text>tRNA(Ser) + L-serine + ATP = L-seryl-tRNA(Ser) + AMP + diphosphate + H(+)</text>
        <dbReference type="Rhea" id="RHEA:12292"/>
        <dbReference type="Rhea" id="RHEA-COMP:9669"/>
        <dbReference type="Rhea" id="RHEA-COMP:9703"/>
        <dbReference type="ChEBI" id="CHEBI:15378"/>
        <dbReference type="ChEBI" id="CHEBI:30616"/>
        <dbReference type="ChEBI" id="CHEBI:33019"/>
        <dbReference type="ChEBI" id="CHEBI:33384"/>
        <dbReference type="ChEBI" id="CHEBI:78442"/>
        <dbReference type="ChEBI" id="CHEBI:78533"/>
        <dbReference type="ChEBI" id="CHEBI:456215"/>
        <dbReference type="EC" id="6.1.1.11"/>
    </reaction>
</comment>
<evidence type="ECO:0000256" key="11">
    <source>
        <dbReference type="ARBA" id="ARBA00048823"/>
    </source>
</evidence>
<dbReference type="Gene3D" id="1.10.287.40">
    <property type="entry name" value="Serine-tRNA synthetase, tRNA binding domain"/>
    <property type="match status" value="1"/>
</dbReference>
<gene>
    <name evidence="12 17" type="primary">serS</name>
    <name evidence="17" type="ORF">GCM10010885_15360</name>
</gene>
<keyword evidence="7 12" id="KW-0067">ATP-binding</keyword>
<dbReference type="GO" id="GO:0140096">
    <property type="term" value="F:catalytic activity, acting on a protein"/>
    <property type="evidence" value="ECO:0007669"/>
    <property type="project" value="UniProtKB-ARBA"/>
</dbReference>
<sequence length="427" mass="48465">MLDIRAIRNDPDRFRTGLRRKHADPALIDELLAADAAWRKALTESEQLKSRRNKTSEAIATKKRQGLDASDDIREMREVSERIKVLDDEVRQLEARVQELLLGIPNIPHESVPDGESEADNVVVRHWGERPAFMFPPRPHWEIAQMLDIVDFERAVKITGSRFVAYKGLGAKLERALASFMLDFHIERHGYTEVFPAFIANEESLIGTGNLPKFGEEMFKLEGLPYYLIPTAEVPLTNLYRDEILAASDLPVLLAGYSACFRSEAGSAGKDTRGLIRLHQFQKVELVKLVAPEESYQALERLVEECAAILEALHLPYRVVEICTGDLGFKETKKYDLEVWLPAQETYREISSCSNFEDFQARRANLRFRREEGAKPEYLHTLNGSGLAIGRTVAAILENYQQEDGSVRIPDALVPYMGVDVIRRRDA</sequence>
<dbReference type="PIRSF" id="PIRSF001529">
    <property type="entry name" value="Ser-tRNA-synth_IIa"/>
    <property type="match status" value="1"/>
</dbReference>
<feature type="binding site" evidence="13">
    <location>
        <position position="262"/>
    </location>
    <ligand>
        <name>L-serine</name>
        <dbReference type="ChEBI" id="CHEBI:33384"/>
    </ligand>
</feature>
<dbReference type="Pfam" id="PF00587">
    <property type="entry name" value="tRNA-synt_2b"/>
    <property type="match status" value="1"/>
</dbReference>
<comment type="caution">
    <text evidence="17">The sequence shown here is derived from an EMBL/GenBank/DDBJ whole genome shotgun (WGS) entry which is preliminary data.</text>
</comment>
<feature type="binding site" evidence="12">
    <location>
        <begin position="231"/>
        <end position="233"/>
    </location>
    <ligand>
        <name>L-serine</name>
        <dbReference type="ChEBI" id="CHEBI:33384"/>
    </ligand>
</feature>
<keyword evidence="8 12" id="KW-0648">Protein biosynthesis</keyword>
<keyword evidence="18" id="KW-1185">Reference proteome</keyword>
<evidence type="ECO:0000313" key="17">
    <source>
        <dbReference type="EMBL" id="GGJ07133.1"/>
    </source>
</evidence>
<comment type="caution">
    <text evidence="12">Lacks conserved residue(s) required for the propagation of feature annotation.</text>
</comment>
<keyword evidence="9 12" id="KW-0030">Aminoacyl-tRNA synthetase</keyword>
<dbReference type="InterPro" id="IPR045864">
    <property type="entry name" value="aa-tRNA-synth_II/BPL/LPL"/>
</dbReference>
<evidence type="ECO:0000256" key="15">
    <source>
        <dbReference type="SAM" id="Coils"/>
    </source>
</evidence>
<dbReference type="GO" id="GO:0004828">
    <property type="term" value="F:serine-tRNA ligase activity"/>
    <property type="evidence" value="ECO:0007669"/>
    <property type="project" value="UniProtKB-UniRule"/>
</dbReference>
<dbReference type="EC" id="6.1.1.11" evidence="12"/>
<feature type="binding site" evidence="12">
    <location>
        <position position="385"/>
    </location>
    <ligand>
        <name>L-serine</name>
        <dbReference type="ChEBI" id="CHEBI:33384"/>
    </ligand>
</feature>
<evidence type="ECO:0000313" key="18">
    <source>
        <dbReference type="Proteomes" id="UP000637695"/>
    </source>
</evidence>
<evidence type="ECO:0000256" key="5">
    <source>
        <dbReference type="ARBA" id="ARBA00022598"/>
    </source>
</evidence>
<dbReference type="GO" id="GO:0006434">
    <property type="term" value="P:seryl-tRNA aminoacylation"/>
    <property type="evidence" value="ECO:0007669"/>
    <property type="project" value="UniProtKB-UniRule"/>
</dbReference>
<dbReference type="NCBIfam" id="TIGR00414">
    <property type="entry name" value="serS"/>
    <property type="match status" value="1"/>
</dbReference>
<comment type="domain">
    <text evidence="12">Consists of two distinct domains, a catalytic core and a N-terminal extension that is involved in tRNA binding.</text>
</comment>
<dbReference type="CDD" id="cd00770">
    <property type="entry name" value="SerRS_core"/>
    <property type="match status" value="1"/>
</dbReference>
<evidence type="ECO:0000256" key="14">
    <source>
        <dbReference type="PIRSR" id="PIRSR001529-2"/>
    </source>
</evidence>
<keyword evidence="15" id="KW-0175">Coiled coil</keyword>
<evidence type="ECO:0000256" key="10">
    <source>
        <dbReference type="ARBA" id="ARBA00047929"/>
    </source>
</evidence>
<evidence type="ECO:0000256" key="2">
    <source>
        <dbReference type="ARBA" id="ARBA00005045"/>
    </source>
</evidence>
<evidence type="ECO:0000256" key="8">
    <source>
        <dbReference type="ARBA" id="ARBA00022917"/>
    </source>
</evidence>
<dbReference type="Gene3D" id="3.30.930.10">
    <property type="entry name" value="Bira Bifunctional Protein, Domain 2"/>
    <property type="match status" value="1"/>
</dbReference>
<dbReference type="InterPro" id="IPR002314">
    <property type="entry name" value="aa-tRNA-synt_IIb"/>
</dbReference>
<dbReference type="AlphaFoldDB" id="A0A917KAH9"/>
<reference evidence="17" key="2">
    <citation type="submission" date="2020-09" db="EMBL/GenBank/DDBJ databases">
        <authorList>
            <person name="Sun Q."/>
            <person name="Ohkuma M."/>
        </authorList>
    </citation>
    <scope>NUCLEOTIDE SEQUENCE</scope>
    <source>
        <strain evidence="17">JCM 18487</strain>
    </source>
</reference>
<dbReference type="InterPro" id="IPR033729">
    <property type="entry name" value="SerRS_core"/>
</dbReference>
<dbReference type="SUPFAM" id="SSF46589">
    <property type="entry name" value="tRNA-binding arm"/>
    <property type="match status" value="1"/>
</dbReference>
<dbReference type="InterPro" id="IPR006195">
    <property type="entry name" value="aa-tRNA-synth_II"/>
</dbReference>
<dbReference type="PANTHER" id="PTHR43697:SF1">
    <property type="entry name" value="SERINE--TRNA LIGASE"/>
    <property type="match status" value="1"/>
</dbReference>
<dbReference type="EMBL" id="BMOY01000021">
    <property type="protein sequence ID" value="GGJ07133.1"/>
    <property type="molecule type" value="Genomic_DNA"/>
</dbReference>
<comment type="pathway">
    <text evidence="2 12">Aminoacyl-tRNA biosynthesis; selenocysteinyl-tRNA(Sec) biosynthesis; L-seryl-tRNA(Sec) from L-serine and tRNA(Sec): step 1/1.</text>
</comment>
<name>A0A917KAH9_9BACL</name>
<evidence type="ECO:0000256" key="6">
    <source>
        <dbReference type="ARBA" id="ARBA00022741"/>
    </source>
</evidence>
<dbReference type="InterPro" id="IPR042103">
    <property type="entry name" value="SerRS_1_N_sf"/>
</dbReference>
<feature type="binding site" evidence="12 14">
    <location>
        <begin position="262"/>
        <end position="264"/>
    </location>
    <ligand>
        <name>ATP</name>
        <dbReference type="ChEBI" id="CHEBI:30616"/>
    </ligand>
</feature>
<accession>A0A917KAH9</accession>